<name>A0ABZ2BHX8_9HYPH</name>
<keyword evidence="1" id="KW-1133">Transmembrane helix</keyword>
<organism evidence="3 4">
    <name type="scientific">Sinorhizobium chiapasense</name>
    <dbReference type="NCBI Taxonomy" id="501572"/>
    <lineage>
        <taxon>Bacteria</taxon>
        <taxon>Pseudomonadati</taxon>
        <taxon>Pseudomonadota</taxon>
        <taxon>Alphaproteobacteria</taxon>
        <taxon>Hyphomicrobiales</taxon>
        <taxon>Rhizobiaceae</taxon>
        <taxon>Sinorhizobium/Ensifer group</taxon>
        <taxon>Sinorhizobium</taxon>
    </lineage>
</organism>
<feature type="transmembrane region" description="Helical" evidence="1">
    <location>
        <begin position="91"/>
        <end position="110"/>
    </location>
</feature>
<evidence type="ECO:0000256" key="1">
    <source>
        <dbReference type="SAM" id="Phobius"/>
    </source>
</evidence>
<dbReference type="Proteomes" id="UP001432360">
    <property type="component" value="Plasmid pSchITTGS70a"/>
</dbReference>
<sequence length="120" mass="13228">MANGLMEGKKAQDWLNLVLGVALFVSPWVIGFAPETLPAWNAWGVAVILAALAIAALSVFAEWEEWANLVLGLWLIVSPWLLQFATNINAMWTHVVLGLLVAAVSAWALWDYRQNPHAHV</sequence>
<geneLocation type="plasmid" evidence="3 4">
    <name>pSchITTGS70a</name>
</geneLocation>
<feature type="transmembrane region" description="Helical" evidence="1">
    <location>
        <begin position="66"/>
        <end position="85"/>
    </location>
</feature>
<proteinExistence type="predicted"/>
<feature type="transmembrane region" description="Helical" evidence="1">
    <location>
        <begin position="40"/>
        <end position="59"/>
    </location>
</feature>
<evidence type="ECO:0000313" key="4">
    <source>
        <dbReference type="Proteomes" id="UP001432360"/>
    </source>
</evidence>
<protein>
    <submittedName>
        <fullName evidence="3">SPW repeat protein</fullName>
    </submittedName>
</protein>
<accession>A0ABZ2BHX8</accession>
<evidence type="ECO:0000313" key="3">
    <source>
        <dbReference type="EMBL" id="WVT06011.1"/>
    </source>
</evidence>
<keyword evidence="1" id="KW-0812">Transmembrane</keyword>
<dbReference type="EMBL" id="CP133149">
    <property type="protein sequence ID" value="WVT06011.1"/>
    <property type="molecule type" value="Genomic_DNA"/>
</dbReference>
<gene>
    <name evidence="3" type="ORF">RB548_21150</name>
</gene>
<feature type="domain" description="SPW repeat-containing integral membrane" evidence="2">
    <location>
        <begin position="12"/>
        <end position="105"/>
    </location>
</feature>
<dbReference type="RefSeq" id="WP_331375080.1">
    <property type="nucleotide sequence ID" value="NZ_CP133149.1"/>
</dbReference>
<keyword evidence="1" id="KW-0472">Membrane</keyword>
<dbReference type="Pfam" id="PF03779">
    <property type="entry name" value="SPW"/>
    <property type="match status" value="1"/>
</dbReference>
<reference evidence="3" key="1">
    <citation type="submission" date="2023-08" db="EMBL/GenBank/DDBJ databases">
        <title>Complete genome sequence of Sinorhizobium chiapanecum ITTG S70 isolated from Acaciella angustissima nodules in Chiapas-Mexico.</title>
        <authorList>
            <person name="Rincon-Rosales R."/>
            <person name="Rogel M.A."/>
            <person name="Rincon-Medina C.I."/>
            <person name="Guerrero G."/>
            <person name="Manzano-Gomez L.A."/>
            <person name="Lopez-Lopez A."/>
            <person name="Rincon Molina F.A."/>
            <person name="Martinez-Romero E."/>
        </authorList>
    </citation>
    <scope>NUCLEOTIDE SEQUENCE</scope>
    <source>
        <strain evidence="3">ITTG S70</strain>
        <plasmid evidence="3">pSchITTGS70a</plasmid>
    </source>
</reference>
<keyword evidence="4" id="KW-1185">Reference proteome</keyword>
<feature type="transmembrane region" description="Helical" evidence="1">
    <location>
        <begin position="14"/>
        <end position="34"/>
    </location>
</feature>
<dbReference type="InterPro" id="IPR005530">
    <property type="entry name" value="SPW"/>
</dbReference>
<keyword evidence="3" id="KW-0614">Plasmid</keyword>
<evidence type="ECO:0000259" key="2">
    <source>
        <dbReference type="Pfam" id="PF03779"/>
    </source>
</evidence>